<keyword evidence="1" id="KW-1133">Transmembrane helix</keyword>
<organism evidence="2 3">
    <name type="scientific">Nodularia spumigena CENA596</name>
    <dbReference type="NCBI Taxonomy" id="1819295"/>
    <lineage>
        <taxon>Bacteria</taxon>
        <taxon>Bacillati</taxon>
        <taxon>Cyanobacteriota</taxon>
        <taxon>Cyanophyceae</taxon>
        <taxon>Nostocales</taxon>
        <taxon>Nodulariaceae</taxon>
        <taxon>Nodularia</taxon>
    </lineage>
</organism>
<proteinExistence type="predicted"/>
<dbReference type="EMBL" id="LWAJ01000264">
    <property type="protein sequence ID" value="KZL48141.1"/>
    <property type="molecule type" value="Genomic_DNA"/>
</dbReference>
<evidence type="ECO:0000256" key="1">
    <source>
        <dbReference type="SAM" id="Phobius"/>
    </source>
</evidence>
<protein>
    <submittedName>
        <fullName evidence="2">Uncharacterized protein</fullName>
    </submittedName>
</protein>
<name>A0A166IAH8_NODSP</name>
<comment type="caution">
    <text evidence="2">The sequence shown here is derived from an EMBL/GenBank/DDBJ whole genome shotgun (WGS) entry which is preliminary data.</text>
</comment>
<gene>
    <name evidence="2" type="ORF">A2T98_19695</name>
</gene>
<evidence type="ECO:0000313" key="3">
    <source>
        <dbReference type="Proteomes" id="UP000076555"/>
    </source>
</evidence>
<dbReference type="AlphaFoldDB" id="A0A166IAH8"/>
<dbReference type="RefSeq" id="WP_063874223.1">
    <property type="nucleotide sequence ID" value="NZ_CAWMRI010000264.1"/>
</dbReference>
<sequence>MVIAYSSENQTFTFIFNHITSVTVNHTIRCCEGYFYFIKSFIFVFLNYMTLNLVIKPIPIIPNKKPFILRLEPPQIVKSILPVTPAKPAAEDILLEL</sequence>
<accession>A0A166IAH8</accession>
<evidence type="ECO:0000313" key="2">
    <source>
        <dbReference type="EMBL" id="KZL48141.1"/>
    </source>
</evidence>
<keyword evidence="1" id="KW-0472">Membrane</keyword>
<dbReference type="Proteomes" id="UP000076555">
    <property type="component" value="Unassembled WGS sequence"/>
</dbReference>
<keyword evidence="1" id="KW-0812">Transmembrane</keyword>
<feature type="transmembrane region" description="Helical" evidence="1">
    <location>
        <begin position="34"/>
        <end position="55"/>
    </location>
</feature>
<reference evidence="2 3" key="1">
    <citation type="submission" date="2016-04" db="EMBL/GenBank/DDBJ databases">
        <title>Draft Genome Assembly of the Bloom-forming Cyanobacterium Nodularia spumigena Strain CENA596 in Shrimp Production Ponds.</title>
        <authorList>
            <person name="Popin R.V."/>
            <person name="Rigonato J."/>
            <person name="Abreu V.A."/>
            <person name="Andreote A.P."/>
            <person name="Silveira S.B."/>
            <person name="Odebrecht C."/>
            <person name="Fiore M.F."/>
        </authorList>
    </citation>
    <scope>NUCLEOTIDE SEQUENCE [LARGE SCALE GENOMIC DNA]</scope>
    <source>
        <strain evidence="2 3">CENA596</strain>
    </source>
</reference>